<dbReference type="SMART" id="SM00355">
    <property type="entry name" value="ZnF_C2H2"/>
    <property type="match status" value="4"/>
</dbReference>
<evidence type="ECO:0000256" key="9">
    <source>
        <dbReference type="SAM" id="MobiDB-lite"/>
    </source>
</evidence>
<evidence type="ECO:0000313" key="11">
    <source>
        <dbReference type="EMBL" id="KAK2561995.1"/>
    </source>
</evidence>
<gene>
    <name evidence="11" type="ORF">P5673_014733</name>
</gene>
<dbReference type="PANTHER" id="PTHR13182:SF8">
    <property type="entry name" value="CYTOPLASMIC 60S SUBUNIT BIOGENESIS FACTOR ZNF622"/>
    <property type="match status" value="1"/>
</dbReference>
<dbReference type="Pfam" id="PF12171">
    <property type="entry name" value="zf-C2H2_jaz"/>
    <property type="match status" value="1"/>
</dbReference>
<evidence type="ECO:0000259" key="10">
    <source>
        <dbReference type="PROSITE" id="PS00028"/>
    </source>
</evidence>
<keyword evidence="2" id="KW-0963">Cytoplasm</keyword>
<dbReference type="GO" id="GO:0005737">
    <property type="term" value="C:cytoplasm"/>
    <property type="evidence" value="ECO:0007669"/>
    <property type="project" value="UniProtKB-SubCell"/>
</dbReference>
<evidence type="ECO:0000256" key="8">
    <source>
        <dbReference type="ARBA" id="ARBA00034126"/>
    </source>
</evidence>
<dbReference type="EMBL" id="JARQWQ010000030">
    <property type="protein sequence ID" value="KAK2561995.1"/>
    <property type="molecule type" value="Genomic_DNA"/>
</dbReference>
<feature type="domain" description="C2H2-type" evidence="10">
    <location>
        <begin position="6"/>
        <end position="28"/>
    </location>
</feature>
<feature type="domain" description="C2H2-type" evidence="10">
    <location>
        <begin position="71"/>
        <end position="93"/>
    </location>
</feature>
<evidence type="ECO:0000256" key="7">
    <source>
        <dbReference type="ARBA" id="ARBA00022833"/>
    </source>
</evidence>
<organism evidence="11 12">
    <name type="scientific">Acropora cervicornis</name>
    <name type="common">Staghorn coral</name>
    <dbReference type="NCBI Taxonomy" id="6130"/>
    <lineage>
        <taxon>Eukaryota</taxon>
        <taxon>Metazoa</taxon>
        <taxon>Cnidaria</taxon>
        <taxon>Anthozoa</taxon>
        <taxon>Hexacorallia</taxon>
        <taxon>Scleractinia</taxon>
        <taxon>Astrocoeniina</taxon>
        <taxon>Acroporidae</taxon>
        <taxon>Acropora</taxon>
    </lineage>
</organism>
<comment type="caution">
    <text evidence="11">The sequence shown here is derived from an EMBL/GenBank/DDBJ whole genome shotgun (WGS) entry which is preliminary data.</text>
</comment>
<evidence type="ECO:0000313" key="12">
    <source>
        <dbReference type="Proteomes" id="UP001249851"/>
    </source>
</evidence>
<dbReference type="InterPro" id="IPR036236">
    <property type="entry name" value="Znf_C2H2_sf"/>
</dbReference>
<proteinExistence type="inferred from homology"/>
<evidence type="ECO:0000256" key="1">
    <source>
        <dbReference type="ARBA" id="ARBA00004496"/>
    </source>
</evidence>
<reference evidence="11" key="1">
    <citation type="journal article" date="2023" name="G3 (Bethesda)">
        <title>Whole genome assembly and annotation of the endangered Caribbean coral Acropora cervicornis.</title>
        <authorList>
            <person name="Selwyn J.D."/>
            <person name="Vollmer S.V."/>
        </authorList>
    </citation>
    <scope>NUCLEOTIDE SEQUENCE</scope>
    <source>
        <strain evidence="11">K2</strain>
    </source>
</reference>
<comment type="subcellular location">
    <subcellularLocation>
        <location evidence="1">Cytoplasm</location>
    </subcellularLocation>
</comment>
<dbReference type="InterPro" id="IPR040025">
    <property type="entry name" value="Znf622/Rei1/Reh1"/>
</dbReference>
<name>A0AAD9V602_ACRCE</name>
<dbReference type="InterPro" id="IPR041661">
    <property type="entry name" value="ZN622/Rei1/Reh1_Znf-C2H2"/>
</dbReference>
<dbReference type="Pfam" id="PF12756">
    <property type="entry name" value="zf-C2H2_2"/>
    <property type="match status" value="1"/>
</dbReference>
<feature type="compositionally biased region" description="Basic and acidic residues" evidence="9">
    <location>
        <begin position="94"/>
        <end position="125"/>
    </location>
</feature>
<dbReference type="PROSITE" id="PS00028">
    <property type="entry name" value="ZINC_FINGER_C2H2_1"/>
    <property type="match status" value="2"/>
</dbReference>
<dbReference type="AlphaFoldDB" id="A0AAD9V602"/>
<dbReference type="GO" id="GO:0042273">
    <property type="term" value="P:ribosomal large subunit biogenesis"/>
    <property type="evidence" value="ECO:0007669"/>
    <property type="project" value="UniProtKB-ARBA"/>
</dbReference>
<keyword evidence="5" id="KW-0677">Repeat</keyword>
<evidence type="ECO:0000256" key="4">
    <source>
        <dbReference type="ARBA" id="ARBA00022723"/>
    </source>
</evidence>
<dbReference type="InterPro" id="IPR022755">
    <property type="entry name" value="Znf_C2H2_jaz"/>
</dbReference>
<evidence type="ECO:0000256" key="5">
    <source>
        <dbReference type="ARBA" id="ARBA00022737"/>
    </source>
</evidence>
<dbReference type="GO" id="GO:0008270">
    <property type="term" value="F:zinc ion binding"/>
    <property type="evidence" value="ECO:0007669"/>
    <property type="project" value="UniProtKB-KW"/>
</dbReference>
<dbReference type="GO" id="GO:0003676">
    <property type="term" value="F:nucleic acid binding"/>
    <property type="evidence" value="ECO:0007669"/>
    <property type="project" value="InterPro"/>
</dbReference>
<keyword evidence="12" id="KW-1185">Reference proteome</keyword>
<dbReference type="SMART" id="SM00451">
    <property type="entry name" value="ZnF_U1"/>
    <property type="match status" value="2"/>
</dbReference>
<keyword evidence="4" id="KW-0479">Metal-binding</keyword>
<dbReference type="Gene3D" id="3.30.160.60">
    <property type="entry name" value="Classic Zinc Finger"/>
    <property type="match status" value="1"/>
</dbReference>
<sequence length="382" mass="43930">MPLFTCITCRVAFADGEIQRRHYKTDWHRYNLKRKVAEMAPVTAEVFEQKVLAQKAEQEAQQKSKTKTMHCQLCRKTFSSENAHNNHLSSKKHREMEAVKVKKDKSCSTSNLEEKTKPIHQRNVEPKSALSSSNDLNNDEDFDDEEEEEDDIMEGVALDVEDCLFCSHHSASMVENMQHMTRYHSFFVPDLEFVVDLKGFLEYLGEKVGIGNMCLYCNQRGKTFYSVEAAQAHMMDKGHTKIDYDGDAVLEYADFYDFSSSYPDYDPDGDNENGEVQTRDNALTVDEETLELCLPSGAKVGHRSLHYIYKQSLPPERNRHSKVIRGIMADYKALGWHGTIGTATRQKVKDIRVKNEKLAKRRVDVSVKANKLQKHFRPQVVF</sequence>
<dbReference type="InterPro" id="IPR003604">
    <property type="entry name" value="Matrin/U1-like-C_Znf_C2H2"/>
</dbReference>
<reference evidence="11" key="2">
    <citation type="journal article" date="2023" name="Science">
        <title>Genomic signatures of disease resistance in endangered staghorn corals.</title>
        <authorList>
            <person name="Vollmer S.V."/>
            <person name="Selwyn J.D."/>
            <person name="Despard B.A."/>
            <person name="Roesel C.L."/>
        </authorList>
    </citation>
    <scope>NUCLEOTIDE SEQUENCE</scope>
    <source>
        <strain evidence="11">K2</strain>
    </source>
</reference>
<feature type="region of interest" description="Disordered" evidence="9">
    <location>
        <begin position="82"/>
        <end position="150"/>
    </location>
</feature>
<dbReference type="SUPFAM" id="SSF57667">
    <property type="entry name" value="beta-beta-alpha zinc fingers"/>
    <property type="match status" value="2"/>
</dbReference>
<dbReference type="GO" id="GO:0030687">
    <property type="term" value="C:preribosome, large subunit precursor"/>
    <property type="evidence" value="ECO:0007669"/>
    <property type="project" value="TreeGrafter"/>
</dbReference>
<keyword evidence="6" id="KW-0863">Zinc-finger</keyword>
<evidence type="ECO:0000256" key="2">
    <source>
        <dbReference type="ARBA" id="ARBA00022490"/>
    </source>
</evidence>
<dbReference type="PANTHER" id="PTHR13182">
    <property type="entry name" value="ZINC FINGER PROTEIN 622"/>
    <property type="match status" value="1"/>
</dbReference>
<evidence type="ECO:0000256" key="3">
    <source>
        <dbReference type="ARBA" id="ARBA00022517"/>
    </source>
</evidence>
<keyword evidence="3" id="KW-0690">Ribosome biogenesis</keyword>
<keyword evidence="7" id="KW-0862">Zinc</keyword>
<feature type="compositionally biased region" description="Acidic residues" evidence="9">
    <location>
        <begin position="137"/>
        <end position="150"/>
    </location>
</feature>
<comment type="similarity">
    <text evidence="8">Belongs to the REI1 family.</text>
</comment>
<protein>
    <submittedName>
        <fullName evidence="11">Cytoplasmic 60S subunit biogenesis factor ZNF622</fullName>
    </submittedName>
</protein>
<accession>A0AAD9V602</accession>
<evidence type="ECO:0000256" key="6">
    <source>
        <dbReference type="ARBA" id="ARBA00022771"/>
    </source>
</evidence>
<dbReference type="Proteomes" id="UP001249851">
    <property type="component" value="Unassembled WGS sequence"/>
</dbReference>
<dbReference type="InterPro" id="IPR013087">
    <property type="entry name" value="Znf_C2H2_type"/>
</dbReference>